<protein>
    <submittedName>
        <fullName evidence="1">2372_t:CDS:1</fullName>
    </submittedName>
</protein>
<gene>
    <name evidence="1" type="ORF">CPELLU_LOCUS2687</name>
</gene>
<organism evidence="1 2">
    <name type="scientific">Cetraspora pellucida</name>
    <dbReference type="NCBI Taxonomy" id="1433469"/>
    <lineage>
        <taxon>Eukaryota</taxon>
        <taxon>Fungi</taxon>
        <taxon>Fungi incertae sedis</taxon>
        <taxon>Mucoromycota</taxon>
        <taxon>Glomeromycotina</taxon>
        <taxon>Glomeromycetes</taxon>
        <taxon>Diversisporales</taxon>
        <taxon>Gigasporaceae</taxon>
        <taxon>Cetraspora</taxon>
    </lineage>
</organism>
<dbReference type="EMBL" id="CAJVQA010001192">
    <property type="protein sequence ID" value="CAG8506053.1"/>
    <property type="molecule type" value="Genomic_DNA"/>
</dbReference>
<evidence type="ECO:0000313" key="1">
    <source>
        <dbReference type="EMBL" id="CAG8506053.1"/>
    </source>
</evidence>
<dbReference type="AlphaFoldDB" id="A0A9N8ZSX4"/>
<name>A0A9N8ZSX4_9GLOM</name>
<sequence>MTKLEKMMPNAKCAAILAFLHKITIFLVGSLVQYTAAIINRAMKKGREAGAKYKSGNIFILARHPPEVTTTSNDYAMYDQSQTHETVHFEDLLHKHVGAPEFLRKYYVALKNTTLIQHGYLFMQRVTGEAETYELDKTEEILFQDVNMDNRNKIEDLDDDVQKVISDFIKKKKKENEDNKAFKI</sequence>
<reference evidence="1" key="1">
    <citation type="submission" date="2021-06" db="EMBL/GenBank/DDBJ databases">
        <authorList>
            <person name="Kallberg Y."/>
            <person name="Tangrot J."/>
            <person name="Rosling A."/>
        </authorList>
    </citation>
    <scope>NUCLEOTIDE SEQUENCE</scope>
    <source>
        <strain evidence="1">FL966</strain>
    </source>
</reference>
<dbReference type="SUPFAM" id="SSF56672">
    <property type="entry name" value="DNA/RNA polymerases"/>
    <property type="match status" value="1"/>
</dbReference>
<dbReference type="InterPro" id="IPR043502">
    <property type="entry name" value="DNA/RNA_pol_sf"/>
</dbReference>
<comment type="caution">
    <text evidence="1">The sequence shown here is derived from an EMBL/GenBank/DDBJ whole genome shotgun (WGS) entry which is preliminary data.</text>
</comment>
<accession>A0A9N8ZSX4</accession>
<dbReference type="Proteomes" id="UP000789759">
    <property type="component" value="Unassembled WGS sequence"/>
</dbReference>
<keyword evidence="2" id="KW-1185">Reference proteome</keyword>
<dbReference type="OrthoDB" id="2484549at2759"/>
<proteinExistence type="predicted"/>
<evidence type="ECO:0000313" key="2">
    <source>
        <dbReference type="Proteomes" id="UP000789759"/>
    </source>
</evidence>